<organism evidence="1 2">
    <name type="scientific">Vibrio phage 1.169.O._10N.261.52.B1</name>
    <dbReference type="NCBI Taxonomy" id="1881213"/>
    <lineage>
        <taxon>Viruses</taxon>
        <taxon>Duplodnaviria</taxon>
        <taxon>Heunggongvirae</taxon>
        <taxon>Uroviricota</taxon>
        <taxon>Caudoviricetes</taxon>
        <taxon>Schitoviridae</taxon>
        <taxon>Mukerjeevirus</taxon>
        <taxon>Mukerjeevirus mv52B1</taxon>
    </lineage>
</organism>
<evidence type="ECO:0000313" key="2">
    <source>
        <dbReference type="Proteomes" id="UP000267376"/>
    </source>
</evidence>
<dbReference type="Proteomes" id="UP000267376">
    <property type="component" value="Segment"/>
</dbReference>
<gene>
    <name evidence="1" type="ORF">NVP1169O_60</name>
</gene>
<evidence type="ECO:0008006" key="3">
    <source>
        <dbReference type="Google" id="ProtNLM"/>
    </source>
</evidence>
<keyword evidence="2" id="KW-1185">Reference proteome</keyword>
<reference evidence="1 2" key="1">
    <citation type="submission" date="2017-11" db="EMBL/GenBank/DDBJ databases">
        <title>A major lineage of nontailed dsDNA viruses as unrecognized killers of marine bacteria.</title>
        <authorList>
            <person name="Kauffman K.M."/>
            <person name="Hussain F.A."/>
            <person name="Yang J."/>
            <person name="Arevalo P."/>
            <person name="Brown J.M."/>
            <person name="Chang W.K."/>
            <person name="VanInsberghe D."/>
            <person name="Elsherbini J."/>
            <person name="Cutler M.B."/>
            <person name="Kelly L."/>
            <person name="Polz M.F."/>
        </authorList>
    </citation>
    <scope>NUCLEOTIDE SEQUENCE [LARGE SCALE GENOMIC DNA]</scope>
</reference>
<sequence length="261" mass="29487">MTQQAPKLSILLVGESTGGKTHSLRKLRNVLWLDAESMKEIPFRHDPSNKVKNITDPKEALKFLRTINAKPELQKKYSGGIVLDSFSFLMSKYETQYINAPTVEDTRSAWGSYKQFILDIMDEVSKLTIPFIATVHLTENLKSNKANALQAAIAGSIGKKEGLEAYFSTIVHAMPVDVEMLEDGDHEKHAQGLLNISKRDKRKGVKYVYKLQHFGDDSDATTALIRMSEQVFEDGIIDEDAQYMDNDITLLIERLHAFHTQ</sequence>
<name>A0A2I7REK3_9CAUD</name>
<proteinExistence type="predicted"/>
<accession>A0A2I7REK3</accession>
<evidence type="ECO:0000313" key="1">
    <source>
        <dbReference type="EMBL" id="AUR92088.1"/>
    </source>
</evidence>
<dbReference type="EMBL" id="MG592536">
    <property type="protein sequence ID" value="AUR92088.1"/>
    <property type="molecule type" value="Genomic_DNA"/>
</dbReference>
<protein>
    <recommendedName>
        <fullName evidence="3">AAA domain protein</fullName>
    </recommendedName>
</protein>
<dbReference type="Pfam" id="PF13479">
    <property type="entry name" value="AAA_24"/>
    <property type="match status" value="1"/>
</dbReference>